<keyword evidence="9" id="KW-0560">Oxidoreductase</keyword>
<dbReference type="EMBL" id="PJAF01000029">
    <property type="protein sequence ID" value="PKF68062.1"/>
    <property type="molecule type" value="Genomic_DNA"/>
</dbReference>
<evidence type="ECO:0000256" key="3">
    <source>
        <dbReference type="ARBA" id="ARBA00007588"/>
    </source>
</evidence>
<evidence type="ECO:0000256" key="8">
    <source>
        <dbReference type="ARBA" id="ARBA00022857"/>
    </source>
</evidence>
<evidence type="ECO:0000256" key="11">
    <source>
        <dbReference type="ARBA" id="ARBA00029939"/>
    </source>
</evidence>
<evidence type="ECO:0000256" key="15">
    <source>
        <dbReference type="ARBA" id="ARBA00048407"/>
    </source>
</evidence>
<dbReference type="OrthoDB" id="9149460at2"/>
<dbReference type="EC" id="1.14.13.59" evidence="4"/>
<dbReference type="InterPro" id="IPR025700">
    <property type="entry name" value="Lys/Orn_oxygenase"/>
</dbReference>
<evidence type="ECO:0000313" key="16">
    <source>
        <dbReference type="EMBL" id="PKF68062.1"/>
    </source>
</evidence>
<evidence type="ECO:0000256" key="4">
    <source>
        <dbReference type="ARBA" id="ARBA00013076"/>
    </source>
</evidence>
<proteinExistence type="inferred from homology"/>
<keyword evidence="7" id="KW-0274">FAD</keyword>
<name>A0A2N0X5T0_9CORY</name>
<dbReference type="Proteomes" id="UP000233249">
    <property type="component" value="Unassembled WGS sequence"/>
</dbReference>
<dbReference type="SUPFAM" id="SSF51905">
    <property type="entry name" value="FAD/NAD(P)-binding domain"/>
    <property type="match status" value="1"/>
</dbReference>
<organism evidence="16 17">
    <name type="scientific">Corynebacterium mastitidis</name>
    <dbReference type="NCBI Taxonomy" id="161890"/>
    <lineage>
        <taxon>Bacteria</taxon>
        <taxon>Bacillati</taxon>
        <taxon>Actinomycetota</taxon>
        <taxon>Actinomycetes</taxon>
        <taxon>Mycobacteriales</taxon>
        <taxon>Corynebacteriaceae</taxon>
        <taxon>Corynebacterium</taxon>
    </lineage>
</organism>
<evidence type="ECO:0000256" key="6">
    <source>
        <dbReference type="ARBA" id="ARBA00022630"/>
    </source>
</evidence>
<accession>A0A2N0X5T0</accession>
<dbReference type="GO" id="GO:0047091">
    <property type="term" value="F:L-lysine 6-monooxygenase (NADPH) activity"/>
    <property type="evidence" value="ECO:0007669"/>
    <property type="project" value="UniProtKB-EC"/>
</dbReference>
<sequence length="421" mass="45279">MTTDLLVVGAGPKGVAVAAKAAAMSRLGLPAPSVVLVDPLGVGGNWRAEGGWTDGRHGLGTPPEKDVGFPYRTRIAGEEDSPRVDEELARHGWGAFLIARGEFAAWVDRGRPAPLHDTWADYLRWVVERLGITVVRAEVTRAVLGEEGWAVETTEGLMAARSLMVTGPGASTRRIAELPGVCSLAQFWRRRVEPGARVAVIGSGESSASVVDQLLDGPAGEVTVVSPSAAIFTRGEGQFENRLYSDPHRWVELDDASRRDLLARTDRSVYSVRVQAKVARDARTDHVRGTVSAVRPASEAEGGALAVEYRREEAGGRERVGTLGADLVVDARGNSPLWFGCYLDERVRARLAREAGAGSWAGLRPQQVEERIDASLRFEGLDGRLFLPTLAGYRQGPGFANLSCLGELSDRIVAGMKGLRQ</sequence>
<evidence type="ECO:0000256" key="13">
    <source>
        <dbReference type="ARBA" id="ARBA00032493"/>
    </source>
</evidence>
<comment type="similarity">
    <text evidence="3">Belongs to the lysine N(6)-hydroxylase/L-ornithine N(5)-oxygenase family.</text>
</comment>
<dbReference type="AlphaFoldDB" id="A0A2N0X5T0"/>
<gene>
    <name evidence="16" type="ORF">CXB45_09105</name>
</gene>
<reference evidence="16 17" key="1">
    <citation type="submission" date="2017-12" db="EMBL/GenBank/DDBJ databases">
        <title>Corynebacterium mastitidis 16-1433 Genome.</title>
        <authorList>
            <person name="Gulvik C.A."/>
        </authorList>
    </citation>
    <scope>NUCLEOTIDE SEQUENCE [LARGE SCALE GENOMIC DNA]</scope>
    <source>
        <strain evidence="16 17">16-1433</strain>
    </source>
</reference>
<comment type="catalytic activity">
    <reaction evidence="15">
        <text>L-lysine + NADPH + O2 = N(6)-hydroxy-L-lysine + NADP(+) + H2O</text>
        <dbReference type="Rhea" id="RHEA:23228"/>
        <dbReference type="ChEBI" id="CHEBI:15377"/>
        <dbReference type="ChEBI" id="CHEBI:15379"/>
        <dbReference type="ChEBI" id="CHEBI:32551"/>
        <dbReference type="ChEBI" id="CHEBI:57783"/>
        <dbReference type="ChEBI" id="CHEBI:57820"/>
        <dbReference type="ChEBI" id="CHEBI:58349"/>
        <dbReference type="EC" id="1.14.13.59"/>
    </reaction>
</comment>
<evidence type="ECO:0000256" key="5">
    <source>
        <dbReference type="ARBA" id="ARBA00016406"/>
    </source>
</evidence>
<dbReference type="Pfam" id="PF13434">
    <property type="entry name" value="Lys_Orn_oxgnase"/>
    <property type="match status" value="1"/>
</dbReference>
<keyword evidence="6" id="KW-0285">Flavoprotein</keyword>
<evidence type="ECO:0000256" key="12">
    <source>
        <dbReference type="ARBA" id="ARBA00031158"/>
    </source>
</evidence>
<evidence type="ECO:0000256" key="7">
    <source>
        <dbReference type="ARBA" id="ARBA00022827"/>
    </source>
</evidence>
<evidence type="ECO:0000256" key="2">
    <source>
        <dbReference type="ARBA" id="ARBA00005102"/>
    </source>
</evidence>
<dbReference type="PRINTS" id="PR00368">
    <property type="entry name" value="FADPNR"/>
</dbReference>
<keyword evidence="8" id="KW-0521">NADP</keyword>
<evidence type="ECO:0000256" key="10">
    <source>
        <dbReference type="ARBA" id="ARBA00023033"/>
    </source>
</evidence>
<dbReference type="RefSeq" id="WP_101174148.1">
    <property type="nucleotide sequence ID" value="NZ_JAKRKB010000008.1"/>
</dbReference>
<evidence type="ECO:0000256" key="1">
    <source>
        <dbReference type="ARBA" id="ARBA00001974"/>
    </source>
</evidence>
<evidence type="ECO:0000256" key="14">
    <source>
        <dbReference type="ARBA" id="ARBA00032738"/>
    </source>
</evidence>
<dbReference type="STRING" id="1121365.GCA_000375365_00761"/>
<evidence type="ECO:0000256" key="9">
    <source>
        <dbReference type="ARBA" id="ARBA00023002"/>
    </source>
</evidence>
<comment type="cofactor">
    <cofactor evidence="1">
        <name>FAD</name>
        <dbReference type="ChEBI" id="CHEBI:57692"/>
    </cofactor>
</comment>
<evidence type="ECO:0000313" key="17">
    <source>
        <dbReference type="Proteomes" id="UP000233249"/>
    </source>
</evidence>
<dbReference type="Gene3D" id="3.50.50.60">
    <property type="entry name" value="FAD/NAD(P)-binding domain"/>
    <property type="match status" value="1"/>
</dbReference>
<protein>
    <recommendedName>
        <fullName evidence="5">L-lysine N6-monooxygenase MbtG</fullName>
        <ecNumber evidence="4">1.14.13.59</ecNumber>
    </recommendedName>
    <alternativeName>
        <fullName evidence="14">Lysine 6-N-hydroxylase</fullName>
    </alternativeName>
    <alternativeName>
        <fullName evidence="13">Lysine N6-hydroxylase</fullName>
    </alternativeName>
    <alternativeName>
        <fullName evidence="11">Lysine-N-oxygenase</fullName>
    </alternativeName>
    <alternativeName>
        <fullName evidence="12">Mycobactin synthase protein G</fullName>
    </alternativeName>
</protein>
<keyword evidence="10 16" id="KW-0503">Monooxygenase</keyword>
<comment type="caution">
    <text evidence="16">The sequence shown here is derived from an EMBL/GenBank/DDBJ whole genome shotgun (WGS) entry which is preliminary data.</text>
</comment>
<dbReference type="InterPro" id="IPR036188">
    <property type="entry name" value="FAD/NAD-bd_sf"/>
</dbReference>
<comment type="pathway">
    <text evidence="2">Siderophore biosynthesis; mycobactin biosynthesis.</text>
</comment>